<protein>
    <submittedName>
        <fullName evidence="1">Uncharacterized protein</fullName>
    </submittedName>
</protein>
<feature type="non-terminal residue" evidence="1">
    <location>
        <position position="74"/>
    </location>
</feature>
<proteinExistence type="predicted"/>
<dbReference type="EMBL" id="MU267110">
    <property type="protein sequence ID" value="KAH7917343.1"/>
    <property type="molecule type" value="Genomic_DNA"/>
</dbReference>
<evidence type="ECO:0000313" key="2">
    <source>
        <dbReference type="Proteomes" id="UP000790709"/>
    </source>
</evidence>
<accession>A0ACB8AWU5</accession>
<name>A0ACB8AWU5_9AGAM</name>
<reference evidence="1" key="1">
    <citation type="journal article" date="2021" name="New Phytol.">
        <title>Evolutionary innovations through gain and loss of genes in the ectomycorrhizal Boletales.</title>
        <authorList>
            <person name="Wu G."/>
            <person name="Miyauchi S."/>
            <person name="Morin E."/>
            <person name="Kuo A."/>
            <person name="Drula E."/>
            <person name="Varga T."/>
            <person name="Kohler A."/>
            <person name="Feng B."/>
            <person name="Cao Y."/>
            <person name="Lipzen A."/>
            <person name="Daum C."/>
            <person name="Hundley H."/>
            <person name="Pangilinan J."/>
            <person name="Johnson J."/>
            <person name="Barry K."/>
            <person name="LaButti K."/>
            <person name="Ng V."/>
            <person name="Ahrendt S."/>
            <person name="Min B."/>
            <person name="Choi I.G."/>
            <person name="Park H."/>
            <person name="Plett J.M."/>
            <person name="Magnuson J."/>
            <person name="Spatafora J.W."/>
            <person name="Nagy L.G."/>
            <person name="Henrissat B."/>
            <person name="Grigoriev I.V."/>
            <person name="Yang Z.L."/>
            <person name="Xu J."/>
            <person name="Martin F.M."/>
        </authorList>
    </citation>
    <scope>NUCLEOTIDE SEQUENCE</scope>
    <source>
        <strain evidence="1">KUC20120723A-06</strain>
    </source>
</reference>
<gene>
    <name evidence="1" type="ORF">BV22DRAFT_986307</name>
</gene>
<comment type="caution">
    <text evidence="1">The sequence shown here is derived from an EMBL/GenBank/DDBJ whole genome shotgun (WGS) entry which is preliminary data.</text>
</comment>
<keyword evidence="2" id="KW-1185">Reference proteome</keyword>
<dbReference type="Proteomes" id="UP000790709">
    <property type="component" value="Unassembled WGS sequence"/>
</dbReference>
<sequence length="74" mass="8679">MAYVAQQRLDGYDAAVRHAVKRKAAFDKRVIAKKPGEVIFTKGQLVQVYRNDLDYTFRTERKLLPKWSEPQRIV</sequence>
<organism evidence="1 2">
    <name type="scientific">Leucogyrophana mollusca</name>
    <dbReference type="NCBI Taxonomy" id="85980"/>
    <lineage>
        <taxon>Eukaryota</taxon>
        <taxon>Fungi</taxon>
        <taxon>Dikarya</taxon>
        <taxon>Basidiomycota</taxon>
        <taxon>Agaricomycotina</taxon>
        <taxon>Agaricomycetes</taxon>
        <taxon>Agaricomycetidae</taxon>
        <taxon>Boletales</taxon>
        <taxon>Boletales incertae sedis</taxon>
        <taxon>Leucogyrophana</taxon>
    </lineage>
</organism>
<evidence type="ECO:0000313" key="1">
    <source>
        <dbReference type="EMBL" id="KAH7917343.1"/>
    </source>
</evidence>